<dbReference type="EMBL" id="JBDJPC010000002">
    <property type="protein sequence ID" value="KAL1513957.1"/>
    <property type="molecule type" value="Genomic_DNA"/>
</dbReference>
<feature type="non-terminal residue" evidence="1">
    <location>
        <position position="1"/>
    </location>
</feature>
<comment type="caution">
    <text evidence="1">The sequence shown here is derived from an EMBL/GenBank/DDBJ whole genome shotgun (WGS) entry which is preliminary data.</text>
</comment>
<reference evidence="1 2" key="1">
    <citation type="submission" date="2024-05" db="EMBL/GenBank/DDBJ databases">
        <title>Genetic variation in Jamaican populations of the coffee berry borer (Hypothenemus hampei).</title>
        <authorList>
            <person name="Errbii M."/>
            <person name="Myrie A."/>
        </authorList>
    </citation>
    <scope>NUCLEOTIDE SEQUENCE [LARGE SCALE GENOMIC DNA]</scope>
    <source>
        <strain evidence="1">JA-Hopewell-2020-01-JO</strain>
        <tissue evidence="1">Whole body</tissue>
    </source>
</reference>
<organism evidence="1 2">
    <name type="scientific">Hypothenemus hampei</name>
    <name type="common">Coffee berry borer</name>
    <dbReference type="NCBI Taxonomy" id="57062"/>
    <lineage>
        <taxon>Eukaryota</taxon>
        <taxon>Metazoa</taxon>
        <taxon>Ecdysozoa</taxon>
        <taxon>Arthropoda</taxon>
        <taxon>Hexapoda</taxon>
        <taxon>Insecta</taxon>
        <taxon>Pterygota</taxon>
        <taxon>Neoptera</taxon>
        <taxon>Endopterygota</taxon>
        <taxon>Coleoptera</taxon>
        <taxon>Polyphaga</taxon>
        <taxon>Cucujiformia</taxon>
        <taxon>Curculionidae</taxon>
        <taxon>Scolytinae</taxon>
        <taxon>Hypothenemus</taxon>
    </lineage>
</organism>
<sequence length="68" mass="8063">RHVEQLLKSVCSGPRRLKTWAIHIILQSSWREDRGRSSIKMDLLNRPQKYGYFNNGAIQVIFLFEVMM</sequence>
<accession>A0ABD1F8N5</accession>
<gene>
    <name evidence="1" type="ORF">ABEB36_003294</name>
</gene>
<name>A0ABD1F8N5_HYPHA</name>
<evidence type="ECO:0000313" key="1">
    <source>
        <dbReference type="EMBL" id="KAL1513957.1"/>
    </source>
</evidence>
<protein>
    <submittedName>
        <fullName evidence="1">Uncharacterized protein</fullName>
    </submittedName>
</protein>
<proteinExistence type="predicted"/>
<evidence type="ECO:0000313" key="2">
    <source>
        <dbReference type="Proteomes" id="UP001566132"/>
    </source>
</evidence>
<dbReference type="Proteomes" id="UP001566132">
    <property type="component" value="Unassembled WGS sequence"/>
</dbReference>
<dbReference type="AlphaFoldDB" id="A0ABD1F8N5"/>
<keyword evidence="2" id="KW-1185">Reference proteome</keyword>
<feature type="non-terminal residue" evidence="1">
    <location>
        <position position="68"/>
    </location>
</feature>